<feature type="compositionally biased region" description="Polar residues" evidence="1">
    <location>
        <begin position="441"/>
        <end position="458"/>
    </location>
</feature>
<keyword evidence="3" id="KW-1185">Reference proteome</keyword>
<feature type="compositionally biased region" description="Polar residues" evidence="1">
    <location>
        <begin position="287"/>
        <end position="302"/>
    </location>
</feature>
<name>A0A8H3IP66_9LECA</name>
<feature type="compositionally biased region" description="Basic and acidic residues" evidence="1">
    <location>
        <begin position="418"/>
        <end position="439"/>
    </location>
</feature>
<dbReference type="EMBL" id="CAJPDQ010000016">
    <property type="protein sequence ID" value="CAF9920859.1"/>
    <property type="molecule type" value="Genomic_DNA"/>
</dbReference>
<reference evidence="2" key="1">
    <citation type="submission" date="2021-03" db="EMBL/GenBank/DDBJ databases">
        <authorList>
            <person name="Tagirdzhanova G."/>
        </authorList>
    </citation>
    <scope>NUCLEOTIDE SEQUENCE</scope>
</reference>
<comment type="caution">
    <text evidence="2">The sequence shown here is derived from an EMBL/GenBank/DDBJ whole genome shotgun (WGS) entry which is preliminary data.</text>
</comment>
<feature type="compositionally biased region" description="Polar residues" evidence="1">
    <location>
        <begin position="490"/>
        <end position="499"/>
    </location>
</feature>
<sequence length="539" mass="57984">MSLDAGGLAQMTYSHNSFNGGLGMPGSGYASRGKTNNVKRLSVATAKIGTAEEAAVATPRTSRSHLLAGLRTAKSPGIPPASAPPTQLQQPGLGESNFARFRQPRQEPPKSAVTGSFNNTYKQMHGNRPSHMYTPSQVLAPPSIEIDGSTEYGQMDPEVYDELVRTNQYLAEQQLRLQQQLISVQSQFRNLNVGQQGYAQQNQMSMYQQQLQQGVQPIVEPVQDQPGVYIVYNPLTGQSTYYVDQLAQQQALAEQYMTGMQLSASPPPPTPTFRAEVSPPEEARQASPKNLNNPWRSQSPPKISTPPRDEHTPLPPPSANAFRPGHRKNGLSLANTSAVSGGDGPRTGGLKSAGFPVTPMTGTFGPGQAREGEHPIRQPRGPPSLEELVAKPTSNCEGSKNFATRQRRRALNNLVRAGAERRTGTRGEDFGTPTSEREITFSVSDTDSVRSGSASLSGKPSLGNLRSSPGAIGSERASLKERSRERGSVDSYTSISSDDSFFAGDKLAESKGDIVKEGSTRKGSLAVLANAERRRSLIS</sequence>
<feature type="region of interest" description="Disordered" evidence="1">
    <location>
        <begin position="261"/>
        <end position="383"/>
    </location>
</feature>
<protein>
    <submittedName>
        <fullName evidence="2">Uncharacterized protein</fullName>
    </submittedName>
</protein>
<dbReference type="OrthoDB" id="4092340at2759"/>
<dbReference type="Proteomes" id="UP000664169">
    <property type="component" value="Unassembled WGS sequence"/>
</dbReference>
<feature type="compositionally biased region" description="Basic and acidic residues" evidence="1">
    <location>
        <begin position="477"/>
        <end position="488"/>
    </location>
</feature>
<evidence type="ECO:0000313" key="3">
    <source>
        <dbReference type="Proteomes" id="UP000664169"/>
    </source>
</evidence>
<proteinExistence type="predicted"/>
<dbReference type="AlphaFoldDB" id="A0A8H3IP66"/>
<evidence type="ECO:0000313" key="2">
    <source>
        <dbReference type="EMBL" id="CAF9920859.1"/>
    </source>
</evidence>
<accession>A0A8H3IP66</accession>
<organism evidence="2 3">
    <name type="scientific">Gomphillus americanus</name>
    <dbReference type="NCBI Taxonomy" id="1940652"/>
    <lineage>
        <taxon>Eukaryota</taxon>
        <taxon>Fungi</taxon>
        <taxon>Dikarya</taxon>
        <taxon>Ascomycota</taxon>
        <taxon>Pezizomycotina</taxon>
        <taxon>Lecanoromycetes</taxon>
        <taxon>OSLEUM clade</taxon>
        <taxon>Ostropomycetidae</taxon>
        <taxon>Ostropales</taxon>
        <taxon>Graphidaceae</taxon>
        <taxon>Gomphilloideae</taxon>
        <taxon>Gomphillus</taxon>
    </lineage>
</organism>
<evidence type="ECO:0000256" key="1">
    <source>
        <dbReference type="SAM" id="MobiDB-lite"/>
    </source>
</evidence>
<feature type="region of interest" description="Disordered" evidence="1">
    <location>
        <begin position="417"/>
        <end position="499"/>
    </location>
</feature>
<gene>
    <name evidence="2" type="ORF">GOMPHAMPRED_002156</name>
</gene>